<dbReference type="Pfam" id="PF13581">
    <property type="entry name" value="HATPase_c_2"/>
    <property type="match status" value="1"/>
</dbReference>
<keyword evidence="1" id="KW-0418">Kinase</keyword>
<dbReference type="EMBL" id="MQUR01000132">
    <property type="protein sequence ID" value="OLZ48950.1"/>
    <property type="molecule type" value="Genomic_DNA"/>
</dbReference>
<comment type="caution">
    <text evidence="4">The sequence shown here is derived from an EMBL/GenBank/DDBJ whole genome shotgun (WGS) entry which is preliminary data.</text>
</comment>
<dbReference type="InterPro" id="IPR003594">
    <property type="entry name" value="HATPase_dom"/>
</dbReference>
<keyword evidence="1" id="KW-0723">Serine/threonine-protein kinase</keyword>
<gene>
    <name evidence="4" type="ORF">AVW11_32895</name>
</gene>
<feature type="region of interest" description="Disordered" evidence="2">
    <location>
        <begin position="1"/>
        <end position="34"/>
    </location>
</feature>
<dbReference type="PANTHER" id="PTHR35526">
    <property type="entry name" value="ANTI-SIGMA-F FACTOR RSBW-RELATED"/>
    <property type="match status" value="1"/>
</dbReference>
<proteinExistence type="predicted"/>
<evidence type="ECO:0000256" key="1">
    <source>
        <dbReference type="ARBA" id="ARBA00022527"/>
    </source>
</evidence>
<evidence type="ECO:0000259" key="3">
    <source>
        <dbReference type="Pfam" id="PF13581"/>
    </source>
</evidence>
<sequence>MSMNAPPPSEAPLGSQRNREDAGDRHTAPPDSAAAARERVRRLLLLAGVDLDSVIAADVLLVTSELVTNAIRHGDGVTAFGAHIADGVLRLSIADANPRLPAARTGTVDRPGGYGWPLVQRLAEHVDCSTRPDGKTITTALRLT</sequence>
<feature type="compositionally biased region" description="Pro residues" evidence="2">
    <location>
        <begin position="1"/>
        <end position="10"/>
    </location>
</feature>
<feature type="compositionally biased region" description="Basic and acidic residues" evidence="2">
    <location>
        <begin position="17"/>
        <end position="28"/>
    </location>
</feature>
<dbReference type="Gene3D" id="3.30.565.10">
    <property type="entry name" value="Histidine kinase-like ATPase, C-terminal domain"/>
    <property type="match status" value="1"/>
</dbReference>
<dbReference type="SUPFAM" id="SSF55874">
    <property type="entry name" value="ATPase domain of HSP90 chaperone/DNA topoisomerase II/histidine kinase"/>
    <property type="match status" value="1"/>
</dbReference>
<accession>A0ABX3FSU7</accession>
<protein>
    <recommendedName>
        <fullName evidence="3">Histidine kinase/HSP90-like ATPase domain-containing protein</fullName>
    </recommendedName>
</protein>
<evidence type="ECO:0000313" key="4">
    <source>
        <dbReference type="EMBL" id="OLZ48950.1"/>
    </source>
</evidence>
<evidence type="ECO:0000313" key="5">
    <source>
        <dbReference type="Proteomes" id="UP000187151"/>
    </source>
</evidence>
<dbReference type="InterPro" id="IPR036890">
    <property type="entry name" value="HATPase_C_sf"/>
</dbReference>
<name>A0ABX3FSU7_9ACTN</name>
<organism evidence="4 5">
    <name type="scientific">Streptomyces amritsarensis</name>
    <dbReference type="NCBI Taxonomy" id="681158"/>
    <lineage>
        <taxon>Bacteria</taxon>
        <taxon>Bacillati</taxon>
        <taxon>Actinomycetota</taxon>
        <taxon>Actinomycetes</taxon>
        <taxon>Kitasatosporales</taxon>
        <taxon>Streptomycetaceae</taxon>
        <taxon>Streptomyces</taxon>
    </lineage>
</organism>
<feature type="domain" description="Histidine kinase/HSP90-like ATPase" evidence="3">
    <location>
        <begin position="28"/>
        <end position="138"/>
    </location>
</feature>
<evidence type="ECO:0000256" key="2">
    <source>
        <dbReference type="SAM" id="MobiDB-lite"/>
    </source>
</evidence>
<dbReference type="CDD" id="cd16936">
    <property type="entry name" value="HATPase_RsbW-like"/>
    <property type="match status" value="1"/>
</dbReference>
<dbReference type="InterPro" id="IPR050267">
    <property type="entry name" value="Anti-sigma-factor_SerPK"/>
</dbReference>
<reference evidence="4 5" key="1">
    <citation type="submission" date="2016-01" db="EMBL/GenBank/DDBJ databases">
        <title>Streptomyces amritsarensis strain MTCC 11845 genome sequencing and assembly.</title>
        <authorList>
            <person name="Sharma D."/>
            <person name="Nair G.R."/>
            <person name="Kaur G."/>
            <person name="Manhas R.K."/>
            <person name="Mayilraj S."/>
        </authorList>
    </citation>
    <scope>NUCLEOTIDE SEQUENCE [LARGE SCALE GENOMIC DNA]</scope>
    <source>
        <strain evidence="4 5">MTCC 11845</strain>
    </source>
</reference>
<dbReference type="Proteomes" id="UP000187151">
    <property type="component" value="Unassembled WGS sequence"/>
</dbReference>
<keyword evidence="5" id="KW-1185">Reference proteome</keyword>
<keyword evidence="1" id="KW-0808">Transferase</keyword>
<dbReference type="PANTHER" id="PTHR35526:SF3">
    <property type="entry name" value="ANTI-SIGMA-F FACTOR RSBW"/>
    <property type="match status" value="1"/>
</dbReference>